<protein>
    <recommendedName>
        <fullName evidence="4">NACHT domain-containing protein</fullName>
    </recommendedName>
</protein>
<dbReference type="AlphaFoldDB" id="A0A1H7UPS0"/>
<keyword evidence="1" id="KW-0472">Membrane</keyword>
<proteinExistence type="predicted"/>
<name>A0A1H7UPS0_STIAU</name>
<dbReference type="InterPro" id="IPR027417">
    <property type="entry name" value="P-loop_NTPase"/>
</dbReference>
<evidence type="ECO:0008006" key="4">
    <source>
        <dbReference type="Google" id="ProtNLM"/>
    </source>
</evidence>
<evidence type="ECO:0000256" key="1">
    <source>
        <dbReference type="SAM" id="Phobius"/>
    </source>
</evidence>
<keyword evidence="3" id="KW-1185">Reference proteome</keyword>
<dbReference type="OrthoDB" id="5477331at2"/>
<dbReference type="Gene3D" id="3.40.50.300">
    <property type="entry name" value="P-loop containing nucleotide triphosphate hydrolases"/>
    <property type="match status" value="1"/>
</dbReference>
<reference evidence="3" key="1">
    <citation type="submission" date="2016-10" db="EMBL/GenBank/DDBJ databases">
        <authorList>
            <person name="Varghese N."/>
            <person name="Submissions S."/>
        </authorList>
    </citation>
    <scope>NUCLEOTIDE SEQUENCE [LARGE SCALE GENOMIC DNA]</scope>
    <source>
        <strain evidence="3">DSM 17044</strain>
    </source>
</reference>
<keyword evidence="1" id="KW-1133">Transmembrane helix</keyword>
<sequence>MTWLVNIIGGSGLAMAGLARDLRIHFPSFVGVFFAEMILCLLVGAFSPAMFRLLASTKPFQWLVPLALTLPATRRHVFGDYVSHVRRKLETWRSQANDERFVSMPVSLRKGGGSSLLLFSQPEEQLCRFLVQPPGAQSGNVLIESPGGRGKSALLREVVRRMLLAFEEDPSRPLPVLCDSRATSLEAAASRALEATPLTSELHEMLLHWGDCVLVMDGLTESALTPEALQAFIDSRHGASVRLLLTSRPHLGFRHALEHSPGWLHVEPNRMDEQTLGRFISAYEPESTGTQNQNILRACRGADGTYLPILVRLALLFGGNPGVRGIAELYEAAFRGLLRQQGTATGEEDSQLLAWTSQFCLRTYWVNGIRSLRYRNAPEQEHLQKLLKAGVLVPDGTAPTPEQVPCEVRFFHDSMQSYLTACGLFAQEHAAPAWDILWRAAGDPLFASAQPEAGSELFQMCLQVFGPREKLRRELQRQLLEWAQRYDDVLTKRHISSAVPELLQTRFRTRLASPSELSAGSFLRIATEVSSEDLHSLGTLYMNMAHLLWPLRQEEPPGGFP</sequence>
<evidence type="ECO:0000313" key="3">
    <source>
        <dbReference type="Proteomes" id="UP000182719"/>
    </source>
</evidence>
<dbReference type="EMBL" id="FOAP01000010">
    <property type="protein sequence ID" value="SEL99012.1"/>
    <property type="molecule type" value="Genomic_DNA"/>
</dbReference>
<feature type="transmembrane region" description="Helical" evidence="1">
    <location>
        <begin position="29"/>
        <end position="51"/>
    </location>
</feature>
<dbReference type="RefSeq" id="WP_075008113.1">
    <property type="nucleotide sequence ID" value="NZ_FOAP01000010.1"/>
</dbReference>
<keyword evidence="1" id="KW-0812">Transmembrane</keyword>
<dbReference type="SUPFAM" id="SSF52540">
    <property type="entry name" value="P-loop containing nucleoside triphosphate hydrolases"/>
    <property type="match status" value="1"/>
</dbReference>
<gene>
    <name evidence="2" type="ORF">SAMN05444354_110147</name>
</gene>
<dbReference type="Proteomes" id="UP000182719">
    <property type="component" value="Unassembled WGS sequence"/>
</dbReference>
<evidence type="ECO:0000313" key="2">
    <source>
        <dbReference type="EMBL" id="SEL99012.1"/>
    </source>
</evidence>
<organism evidence="2 3">
    <name type="scientific">Stigmatella aurantiaca</name>
    <dbReference type="NCBI Taxonomy" id="41"/>
    <lineage>
        <taxon>Bacteria</taxon>
        <taxon>Pseudomonadati</taxon>
        <taxon>Myxococcota</taxon>
        <taxon>Myxococcia</taxon>
        <taxon>Myxococcales</taxon>
        <taxon>Cystobacterineae</taxon>
        <taxon>Archangiaceae</taxon>
        <taxon>Stigmatella</taxon>
    </lineage>
</organism>
<accession>A0A1H7UPS0</accession>